<dbReference type="KEGG" id="hbh:E4T21_14255"/>
<keyword evidence="1" id="KW-0175">Coiled coil</keyword>
<dbReference type="Proteomes" id="UP000324285">
    <property type="component" value="Chromosome"/>
</dbReference>
<name>A0A5C1NJL3_9GAMM</name>
<dbReference type="AlphaFoldDB" id="A0A5C1NJL3"/>
<evidence type="ECO:0000313" key="2">
    <source>
        <dbReference type="EMBL" id="QEM82578.1"/>
    </source>
</evidence>
<accession>A0A5C1NJL3</accession>
<dbReference type="RefSeq" id="WP_149285702.1">
    <property type="nucleotide sequence ID" value="NZ_CP038437.2"/>
</dbReference>
<sequence>MKEHQRLEKLMALRQQRLRRAENALAEQQQRCRRDAEQLAAMTEQLASQRQDFDRHEQAWFEATANDQLSAPQIDDVRQAMDDHYRAQAALHAQHNQLNQQYQLHLSERDKRSIEWARCVRSQRALEMLQDRHRDTQQRRLELHAELETEDATSRGGR</sequence>
<feature type="coiled-coil region" evidence="1">
    <location>
        <begin position="4"/>
        <end position="59"/>
    </location>
</feature>
<organism evidence="2 3">
    <name type="scientific">Halomonas binhaiensis</name>
    <dbReference type="NCBI Taxonomy" id="2562282"/>
    <lineage>
        <taxon>Bacteria</taxon>
        <taxon>Pseudomonadati</taxon>
        <taxon>Pseudomonadota</taxon>
        <taxon>Gammaproteobacteria</taxon>
        <taxon>Oceanospirillales</taxon>
        <taxon>Halomonadaceae</taxon>
        <taxon>Halomonas</taxon>
    </lineage>
</organism>
<evidence type="ECO:0000256" key="1">
    <source>
        <dbReference type="SAM" id="Coils"/>
    </source>
</evidence>
<reference evidence="2" key="1">
    <citation type="submission" date="2021-02" db="EMBL/GenBank/DDBJ databases">
        <title>Strain Y2R2, a novel species of the genus Halomonas.</title>
        <authorList>
            <person name="Huang H."/>
        </authorList>
    </citation>
    <scope>NUCLEOTIDE SEQUENCE</scope>
    <source>
        <strain evidence="2">Y2R2</strain>
    </source>
</reference>
<dbReference type="OrthoDB" id="6174005at2"/>
<keyword evidence="3" id="KW-1185">Reference proteome</keyword>
<proteinExistence type="predicted"/>
<dbReference type="EMBL" id="CP038437">
    <property type="protein sequence ID" value="QEM82578.1"/>
    <property type="molecule type" value="Genomic_DNA"/>
</dbReference>
<evidence type="ECO:0008006" key="4">
    <source>
        <dbReference type="Google" id="ProtNLM"/>
    </source>
</evidence>
<gene>
    <name evidence="2" type="ORF">E4T21_14255</name>
</gene>
<evidence type="ECO:0000313" key="3">
    <source>
        <dbReference type="Proteomes" id="UP000324285"/>
    </source>
</evidence>
<protein>
    <recommendedName>
        <fullName evidence="4">Flagellar FliJ protein</fullName>
    </recommendedName>
</protein>
<dbReference type="Gene3D" id="1.10.287.1700">
    <property type="match status" value="1"/>
</dbReference>
<dbReference type="InterPro" id="IPR053716">
    <property type="entry name" value="Flag_assembly_chemotaxis_eff"/>
</dbReference>